<dbReference type="InterPro" id="IPR036412">
    <property type="entry name" value="HAD-like_sf"/>
</dbReference>
<evidence type="ECO:0000313" key="12">
    <source>
        <dbReference type="Proteomes" id="UP000182569"/>
    </source>
</evidence>
<keyword evidence="3 10" id="KW-0479">Metal-binding</keyword>
<dbReference type="SUPFAM" id="SSF56784">
    <property type="entry name" value="HAD-like"/>
    <property type="match status" value="1"/>
</dbReference>
<dbReference type="EC" id="3.1.3.-" evidence="7"/>
<dbReference type="PANTHER" id="PTHR42891:SF1">
    <property type="entry name" value="D-GLYCERO-BETA-D-MANNO-HEPTOSE-1,7-BISPHOSPHATE 7-PHOSPHATASE"/>
    <property type="match status" value="1"/>
</dbReference>
<keyword evidence="12" id="KW-1185">Reference proteome</keyword>
<dbReference type="Proteomes" id="UP000182569">
    <property type="component" value="Chromosome"/>
</dbReference>
<feature type="binding site" evidence="10">
    <location>
        <position position="92"/>
    </location>
    <ligand>
        <name>Zn(2+)</name>
        <dbReference type="ChEBI" id="CHEBI:29105"/>
    </ligand>
</feature>
<keyword evidence="4 7" id="KW-0378">Hydrolase</keyword>
<dbReference type="GO" id="GO:0005737">
    <property type="term" value="C:cytoplasm"/>
    <property type="evidence" value="ECO:0007669"/>
    <property type="project" value="UniProtKB-SubCell"/>
</dbReference>
<dbReference type="InterPro" id="IPR023214">
    <property type="entry name" value="HAD_sf"/>
</dbReference>
<dbReference type="Pfam" id="PF13242">
    <property type="entry name" value="Hydrolase_like"/>
    <property type="match status" value="1"/>
</dbReference>
<feature type="active site" description="Proton donor" evidence="8">
    <location>
        <position position="13"/>
    </location>
</feature>
<dbReference type="InterPro" id="IPR006543">
    <property type="entry name" value="Histidinol-phos"/>
</dbReference>
<feature type="binding site" evidence="10">
    <location>
        <position position="94"/>
    </location>
    <ligand>
        <name>Zn(2+)</name>
        <dbReference type="ChEBI" id="CHEBI:29105"/>
    </ligand>
</feature>
<feature type="active site" description="Proton donor" evidence="8">
    <location>
        <position position="15"/>
    </location>
</feature>
<dbReference type="GO" id="GO:0046872">
    <property type="term" value="F:metal ion binding"/>
    <property type="evidence" value="ECO:0007669"/>
    <property type="project" value="UniProtKB-KW"/>
</dbReference>
<keyword evidence="5 7" id="KW-0119">Carbohydrate metabolism</keyword>
<keyword evidence="10" id="KW-0862">Zinc</keyword>
<evidence type="ECO:0000256" key="7">
    <source>
        <dbReference type="PIRNR" id="PIRNR004682"/>
    </source>
</evidence>
<evidence type="ECO:0000256" key="3">
    <source>
        <dbReference type="ARBA" id="ARBA00022723"/>
    </source>
</evidence>
<evidence type="ECO:0000313" key="11">
    <source>
        <dbReference type="EMBL" id="APC41211.1"/>
    </source>
</evidence>
<dbReference type="NCBIfam" id="NF005264">
    <property type="entry name" value="PRK06769.1"/>
    <property type="match status" value="1"/>
</dbReference>
<dbReference type="NCBIfam" id="TIGR01662">
    <property type="entry name" value="HAD-SF-IIIA"/>
    <property type="match status" value="1"/>
</dbReference>
<feature type="site" description="Stabilizes the phosphoryl group" evidence="9">
    <location>
        <position position="96"/>
    </location>
</feature>
<evidence type="ECO:0000256" key="1">
    <source>
        <dbReference type="ARBA" id="ARBA00004496"/>
    </source>
</evidence>
<dbReference type="PIRSF" id="PIRSF004682">
    <property type="entry name" value="GmhB"/>
    <property type="match status" value="1"/>
</dbReference>
<evidence type="ECO:0000256" key="4">
    <source>
        <dbReference type="ARBA" id="ARBA00022801"/>
    </source>
</evidence>
<dbReference type="PANTHER" id="PTHR42891">
    <property type="entry name" value="D-GLYCERO-BETA-D-MANNO-HEPTOSE-1,7-BISPHOSPHATE 7-PHOSPHATASE"/>
    <property type="match status" value="1"/>
</dbReference>
<comment type="cofactor">
    <cofactor evidence="10">
        <name>Mg(2+)</name>
        <dbReference type="ChEBI" id="CHEBI:18420"/>
    </cofactor>
</comment>
<dbReference type="Gene3D" id="3.40.50.1000">
    <property type="entry name" value="HAD superfamily/HAD-like"/>
    <property type="match status" value="1"/>
</dbReference>
<organism evidence="11 12">
    <name type="scientific">Clostridium estertheticum subsp. estertheticum</name>
    <dbReference type="NCBI Taxonomy" id="1552"/>
    <lineage>
        <taxon>Bacteria</taxon>
        <taxon>Bacillati</taxon>
        <taxon>Bacillota</taxon>
        <taxon>Clostridia</taxon>
        <taxon>Eubacteriales</taxon>
        <taxon>Clostridiaceae</taxon>
        <taxon>Clostridium</taxon>
    </lineage>
</organism>
<evidence type="ECO:0000256" key="2">
    <source>
        <dbReference type="ARBA" id="ARBA00022490"/>
    </source>
</evidence>
<dbReference type="GO" id="GO:0005975">
    <property type="term" value="P:carbohydrate metabolic process"/>
    <property type="evidence" value="ECO:0007669"/>
    <property type="project" value="InterPro"/>
</dbReference>
<comment type="similarity">
    <text evidence="7">Belongs to the gmhB family.</text>
</comment>
<dbReference type="InterPro" id="IPR006549">
    <property type="entry name" value="HAD-SF_hydro_IIIA"/>
</dbReference>
<sequence>MVGLKKVQAVFIDRDGTMGGDTDVTYPDKFVLYPFTQKAIKMLKSDGIKVFAFTNQPGISAGEATEEDFINELEQFGIEKVYICPHTPEHNCKCRKPEAGLLLKAKVEYALDLSRCFVIGDRWSDMMAAKMANMGKILVLTGAGNETLGKDRDRWSQIDPDYVANNVLEAAQWIVEKTF</sequence>
<dbReference type="InterPro" id="IPR004446">
    <property type="entry name" value="Heptose_bisP_phosphatase"/>
</dbReference>
<dbReference type="RefSeq" id="WP_071613506.1">
    <property type="nucleotide sequence ID" value="NZ_CP015756.1"/>
</dbReference>
<evidence type="ECO:0000256" key="8">
    <source>
        <dbReference type="PIRSR" id="PIRSR004682-1"/>
    </source>
</evidence>
<reference evidence="12" key="1">
    <citation type="journal article" date="2016" name="Front. Microbiol.">
        <title>Complete Genome Sequence of Clostridium estertheticum DSM 8809, a Microbe Identified in Spoiled Vacuum Packed Beef.</title>
        <authorList>
            <person name="Yu Z."/>
            <person name="Gunn L."/>
            <person name="Brennan E."/>
            <person name="Reid R."/>
            <person name="Wall P.G."/>
            <person name="Gaora O.P."/>
            <person name="Hurley D."/>
            <person name="Bolton D."/>
            <person name="Fanning S."/>
        </authorList>
    </citation>
    <scope>NUCLEOTIDE SEQUENCE [LARGE SCALE GENOMIC DNA]</scope>
    <source>
        <strain evidence="12">DSM 8809</strain>
    </source>
</reference>
<feature type="binding site" evidence="10">
    <location>
        <position position="86"/>
    </location>
    <ligand>
        <name>Zn(2+)</name>
        <dbReference type="ChEBI" id="CHEBI:29105"/>
    </ligand>
</feature>
<evidence type="ECO:0000256" key="10">
    <source>
        <dbReference type="PIRSR" id="PIRSR004682-4"/>
    </source>
</evidence>
<feature type="site" description="Stabilizes the phosphoryl group" evidence="9">
    <location>
        <position position="54"/>
    </location>
</feature>
<keyword evidence="10" id="KW-0460">Magnesium</keyword>
<evidence type="ECO:0000256" key="9">
    <source>
        <dbReference type="PIRSR" id="PIRSR004682-3"/>
    </source>
</evidence>
<feature type="binding site" evidence="10">
    <location>
        <position position="84"/>
    </location>
    <ligand>
        <name>Zn(2+)</name>
        <dbReference type="ChEBI" id="CHEBI:29105"/>
    </ligand>
</feature>
<dbReference type="OrthoDB" id="9801899at2"/>
<feature type="binding site" evidence="10">
    <location>
        <position position="121"/>
    </location>
    <ligand>
        <name>Mg(2+)</name>
        <dbReference type="ChEBI" id="CHEBI:18420"/>
    </ligand>
</feature>
<dbReference type="GO" id="GO:0016791">
    <property type="term" value="F:phosphatase activity"/>
    <property type="evidence" value="ECO:0007669"/>
    <property type="project" value="InterPro"/>
</dbReference>
<comment type="cofactor">
    <cofactor evidence="10">
        <name>Zn(2+)</name>
        <dbReference type="ChEBI" id="CHEBI:29105"/>
    </cofactor>
</comment>
<gene>
    <name evidence="11" type="ORF">A7L45_14565</name>
</gene>
<dbReference type="EMBL" id="CP015756">
    <property type="protein sequence ID" value="APC41211.1"/>
    <property type="molecule type" value="Genomic_DNA"/>
</dbReference>
<keyword evidence="2 7" id="KW-0963">Cytoplasm</keyword>
<feature type="binding site" evidence="10">
    <location>
        <position position="13"/>
    </location>
    <ligand>
        <name>Mg(2+)</name>
        <dbReference type="ChEBI" id="CHEBI:18420"/>
    </ligand>
</feature>
<dbReference type="NCBIfam" id="TIGR01656">
    <property type="entry name" value="Histidinol-ppas"/>
    <property type="match status" value="1"/>
</dbReference>
<protein>
    <recommendedName>
        <fullName evidence="6 7">D,D-heptose 1,7-bisphosphate phosphatase</fullName>
        <ecNumber evidence="7">3.1.3.-</ecNumber>
    </recommendedName>
</protein>
<dbReference type="STRING" id="1552.A7L45_14565"/>
<name>A0A1J0GIR6_9CLOT</name>
<accession>A0A1J0GIR6</accession>
<feature type="binding site" evidence="10">
    <location>
        <position position="15"/>
    </location>
    <ligand>
        <name>Mg(2+)</name>
        <dbReference type="ChEBI" id="CHEBI:18420"/>
    </ligand>
</feature>
<dbReference type="KEGG" id="ceu:A7L45_14565"/>
<dbReference type="AlphaFoldDB" id="A0A1J0GIR6"/>
<proteinExistence type="inferred from homology"/>
<feature type="site" description="Contributes to substrate recognition" evidence="9">
    <location>
        <position position="95"/>
    </location>
</feature>
<evidence type="ECO:0000256" key="6">
    <source>
        <dbReference type="ARBA" id="ARBA00031828"/>
    </source>
</evidence>
<comment type="subcellular location">
    <subcellularLocation>
        <location evidence="1 7">Cytoplasm</location>
    </subcellularLocation>
</comment>
<evidence type="ECO:0000256" key="5">
    <source>
        <dbReference type="ARBA" id="ARBA00023277"/>
    </source>
</evidence>